<reference evidence="1" key="1">
    <citation type="submission" date="2021-01" db="EMBL/GenBank/DDBJ databases">
        <title>Modified the classification status of verrucomicrobia.</title>
        <authorList>
            <person name="Feng X."/>
        </authorList>
    </citation>
    <scope>NUCLEOTIDE SEQUENCE</scope>
    <source>
        <strain evidence="1">_KCTC 22039</strain>
    </source>
</reference>
<evidence type="ECO:0000313" key="2">
    <source>
        <dbReference type="Proteomes" id="UP000624703"/>
    </source>
</evidence>
<sequence length="442" mass="47397">MTMKANDPKITAFVLGELSADEAAEVRAAAVANADVAMAVEQARATAQTLSQLLGSETLALRPDQRAAILNHGKVVSVNQAASPFRRRKLMAMGAAAAVAVSMAALWLNQHSANQGQIADVDRSETQEIAWANISLVDMSSPVVYQRQSTEAEQDLSKWVASSVAEKIAAEPAAYQSKLEKVAAAKGGNFDGVAVSRSDSEEIDWMIPELGVPFMVPMFNGKASWLEAELALQRGVLPSAELRVDELINAFDYQQKNEILLGGYHGSLELLESPWNPGCLLAAVHVSVADQWIEGVNVALQVDDAKVAGLRVIGYVAGESGKMIPSADFASASNQSSYVLYELKPHEDVELDGDSVQLQLIFDQNTVATATQEIAQSLSSASNDLQFAATLVTFCESLQSSNADSKISLLVMLDQAEKRNSENAQRSQFIQQVRSALSAKAE</sequence>
<keyword evidence="2" id="KW-1185">Reference proteome</keyword>
<dbReference type="Proteomes" id="UP000624703">
    <property type="component" value="Unassembled WGS sequence"/>
</dbReference>
<dbReference type="RefSeq" id="WP_200311272.1">
    <property type="nucleotide sequence ID" value="NZ_JAENIM010000039.1"/>
</dbReference>
<protein>
    <submittedName>
        <fullName evidence="1">Uncharacterized protein</fullName>
    </submittedName>
</protein>
<organism evidence="1 2">
    <name type="scientific">Persicirhabdus sediminis</name>
    <dbReference type="NCBI Taxonomy" id="454144"/>
    <lineage>
        <taxon>Bacteria</taxon>
        <taxon>Pseudomonadati</taxon>
        <taxon>Verrucomicrobiota</taxon>
        <taxon>Verrucomicrobiia</taxon>
        <taxon>Verrucomicrobiales</taxon>
        <taxon>Verrucomicrobiaceae</taxon>
        <taxon>Persicirhabdus</taxon>
    </lineage>
</organism>
<dbReference type="EMBL" id="JAENIM010000039">
    <property type="protein sequence ID" value="MBK1791260.1"/>
    <property type="molecule type" value="Genomic_DNA"/>
</dbReference>
<name>A0A8J7SL92_9BACT</name>
<gene>
    <name evidence="1" type="ORF">JIN82_08855</name>
</gene>
<dbReference type="AlphaFoldDB" id="A0A8J7SL92"/>
<comment type="caution">
    <text evidence="1">The sequence shown here is derived from an EMBL/GenBank/DDBJ whole genome shotgun (WGS) entry which is preliminary data.</text>
</comment>
<accession>A0A8J7SL92</accession>
<evidence type="ECO:0000313" key="1">
    <source>
        <dbReference type="EMBL" id="MBK1791260.1"/>
    </source>
</evidence>
<proteinExistence type="predicted"/>